<dbReference type="RefSeq" id="WP_242656425.1">
    <property type="nucleotide sequence ID" value="NZ_MZGX01000003.1"/>
</dbReference>
<keyword evidence="3 4" id="KW-0560">Oxidoreductase</keyword>
<evidence type="ECO:0000256" key="1">
    <source>
        <dbReference type="ARBA" id="ARBA00004953"/>
    </source>
</evidence>
<dbReference type="Proteomes" id="UP000191554">
    <property type="component" value="Unassembled WGS sequence"/>
</dbReference>
<dbReference type="GO" id="GO:0009236">
    <property type="term" value="P:cobalamin biosynthetic process"/>
    <property type="evidence" value="ECO:0007669"/>
    <property type="project" value="UniProtKB-UniPathway"/>
</dbReference>
<dbReference type="NCBIfam" id="TIGR00715">
    <property type="entry name" value="precor6x_red"/>
    <property type="match status" value="1"/>
</dbReference>
<comment type="pathway">
    <text evidence="1">Cofactor biosynthesis; adenosylcobalamin biosynthesis.</text>
</comment>
<dbReference type="Pfam" id="PF02571">
    <property type="entry name" value="CbiJ"/>
    <property type="match status" value="1"/>
</dbReference>
<evidence type="ECO:0000313" key="5">
    <source>
        <dbReference type="Proteomes" id="UP000191554"/>
    </source>
</evidence>
<evidence type="ECO:0000256" key="3">
    <source>
        <dbReference type="ARBA" id="ARBA00023002"/>
    </source>
</evidence>
<proteinExistence type="predicted"/>
<dbReference type="InterPro" id="IPR003723">
    <property type="entry name" value="Precorrin-6x_reduct"/>
</dbReference>
<dbReference type="PANTHER" id="PTHR36925:SF1">
    <property type="entry name" value="COBALT-PRECORRIN-6A REDUCTASE"/>
    <property type="match status" value="1"/>
</dbReference>
<dbReference type="EC" id="1.3.1.54" evidence="4"/>
<dbReference type="STRING" id="48256.CLHUN_06720"/>
<dbReference type="EMBL" id="MZGX01000003">
    <property type="protein sequence ID" value="OPX45735.1"/>
    <property type="molecule type" value="Genomic_DNA"/>
</dbReference>
<dbReference type="AlphaFoldDB" id="A0A1V4SQL3"/>
<organism evidence="4 5">
    <name type="scientific">Ruminiclostridium hungatei</name>
    <name type="common">Clostridium hungatei</name>
    <dbReference type="NCBI Taxonomy" id="48256"/>
    <lineage>
        <taxon>Bacteria</taxon>
        <taxon>Bacillati</taxon>
        <taxon>Bacillota</taxon>
        <taxon>Clostridia</taxon>
        <taxon>Eubacteriales</taxon>
        <taxon>Oscillospiraceae</taxon>
        <taxon>Ruminiclostridium</taxon>
    </lineage>
</organism>
<protein>
    <submittedName>
        <fullName evidence="4">Precorrin-6A reductase</fullName>
        <ecNumber evidence="4">1.3.1.54</ecNumber>
    </submittedName>
</protein>
<name>A0A1V4SQL3_RUMHU</name>
<dbReference type="UniPathway" id="UPA00148"/>
<keyword evidence="2" id="KW-0169">Cobalamin biosynthesis</keyword>
<dbReference type="GO" id="GO:0016994">
    <property type="term" value="F:precorrin-6A reductase activity"/>
    <property type="evidence" value="ECO:0007669"/>
    <property type="project" value="UniProtKB-EC"/>
</dbReference>
<comment type="caution">
    <text evidence="4">The sequence shown here is derived from an EMBL/GenBank/DDBJ whole genome shotgun (WGS) entry which is preliminary data.</text>
</comment>
<evidence type="ECO:0000256" key="2">
    <source>
        <dbReference type="ARBA" id="ARBA00022573"/>
    </source>
</evidence>
<reference evidence="4 5" key="1">
    <citation type="submission" date="2017-03" db="EMBL/GenBank/DDBJ databases">
        <title>Genome sequence of Clostridium hungatei DSM 14427.</title>
        <authorList>
            <person name="Poehlein A."/>
            <person name="Daniel R."/>
        </authorList>
    </citation>
    <scope>NUCLEOTIDE SEQUENCE [LARGE SCALE GENOMIC DNA]</scope>
    <source>
        <strain evidence="4 5">DSM 14427</strain>
    </source>
</reference>
<evidence type="ECO:0000313" key="4">
    <source>
        <dbReference type="EMBL" id="OPX45735.1"/>
    </source>
</evidence>
<dbReference type="PROSITE" id="PS51014">
    <property type="entry name" value="COBK_CBIJ"/>
    <property type="match status" value="1"/>
</dbReference>
<dbReference type="PANTHER" id="PTHR36925">
    <property type="entry name" value="COBALT-PRECORRIN-6A REDUCTASE"/>
    <property type="match status" value="1"/>
</dbReference>
<sequence length="261" mass="28554">MGEDTDMAVKVLVFAGTTEGREISEFLSANGAVVTVCVATEYGRMVMPHRGQIEVRVGRMTRPQMEEAAGDYSFVIDATHPYAAIVSENIRAACRNLDMEYIRLLRPSTDIGEVIAVNSVCEAAEMLDTAEGNILVTTGSKELEKFTAVRDFDKRLYVRVLPAPEVLEKCTALGFKGKNLICMQGPFSHEMNLATLRHVNAKYMVTKDTGKAGGYEEKISAARAAGATVILIARPGDSDGLTVEELKRELLLRLKGESFNQ</sequence>
<keyword evidence="5" id="KW-1185">Reference proteome</keyword>
<gene>
    <name evidence="4" type="primary">cobK</name>
    <name evidence="4" type="ORF">CLHUN_06720</name>
</gene>
<accession>A0A1V4SQL3</accession>